<dbReference type="Proteomes" id="UP001165960">
    <property type="component" value="Unassembled WGS sequence"/>
</dbReference>
<name>A0ACC2U5R7_9FUNG</name>
<sequence>MAFQARPASPVGVQPDSSMSHDREVNYSDSSNWDLYLPAALFTYLLSKHWVTRFSLFAILYRRDATIPSLLGMQLSISDTASNSEDHIKVLVNCIIDIQAYVYVSAYKTKDLELIPSNAGCAPLPEFQVGEMVLYNQHQLRESAHILDCLWIGPLKLTFKRGVEYIVKLLFTGHPFS</sequence>
<evidence type="ECO:0000313" key="1">
    <source>
        <dbReference type="EMBL" id="KAJ9082360.1"/>
    </source>
</evidence>
<proteinExistence type="predicted"/>
<evidence type="ECO:0000313" key="2">
    <source>
        <dbReference type="Proteomes" id="UP001165960"/>
    </source>
</evidence>
<gene>
    <name evidence="1" type="ORF">DSO57_1005225</name>
</gene>
<organism evidence="1 2">
    <name type="scientific">Entomophthora muscae</name>
    <dbReference type="NCBI Taxonomy" id="34485"/>
    <lineage>
        <taxon>Eukaryota</taxon>
        <taxon>Fungi</taxon>
        <taxon>Fungi incertae sedis</taxon>
        <taxon>Zoopagomycota</taxon>
        <taxon>Entomophthoromycotina</taxon>
        <taxon>Entomophthoromycetes</taxon>
        <taxon>Entomophthorales</taxon>
        <taxon>Entomophthoraceae</taxon>
        <taxon>Entomophthora</taxon>
    </lineage>
</organism>
<dbReference type="EMBL" id="QTSX02001434">
    <property type="protein sequence ID" value="KAJ9082360.1"/>
    <property type="molecule type" value="Genomic_DNA"/>
</dbReference>
<accession>A0ACC2U5R7</accession>
<protein>
    <submittedName>
        <fullName evidence="1">Uncharacterized protein</fullName>
    </submittedName>
</protein>
<keyword evidence="2" id="KW-1185">Reference proteome</keyword>
<comment type="caution">
    <text evidence="1">The sequence shown here is derived from an EMBL/GenBank/DDBJ whole genome shotgun (WGS) entry which is preliminary data.</text>
</comment>
<reference evidence="1" key="1">
    <citation type="submission" date="2022-04" db="EMBL/GenBank/DDBJ databases">
        <title>Genome of the entomopathogenic fungus Entomophthora muscae.</title>
        <authorList>
            <person name="Elya C."/>
            <person name="Lovett B.R."/>
            <person name="Lee E."/>
            <person name="Macias A.M."/>
            <person name="Hajek A.E."/>
            <person name="De Bivort B.L."/>
            <person name="Kasson M.T."/>
            <person name="De Fine Licht H.H."/>
            <person name="Stajich J.E."/>
        </authorList>
    </citation>
    <scope>NUCLEOTIDE SEQUENCE</scope>
    <source>
        <strain evidence="1">Berkeley</strain>
    </source>
</reference>